<dbReference type="AlphaFoldDB" id="A0A098ECE4"/>
<evidence type="ECO:0000256" key="1">
    <source>
        <dbReference type="ARBA" id="ARBA00022691"/>
    </source>
</evidence>
<dbReference type="InterPro" id="IPR046469">
    <property type="entry name" value="SAM_HAT_N"/>
</dbReference>
<proteinExistence type="inferred from homology"/>
<accession>A0A098ECE4</accession>
<organism evidence="5">
    <name type="scientific">groundwater metagenome</name>
    <dbReference type="NCBI Taxonomy" id="717931"/>
    <lineage>
        <taxon>unclassified sequences</taxon>
        <taxon>metagenomes</taxon>
        <taxon>ecological metagenomes</taxon>
    </lineage>
</organism>
<dbReference type="InterPro" id="IPR002747">
    <property type="entry name" value="SAM_OH_AdoTrfase"/>
</dbReference>
<dbReference type="Gene3D" id="2.40.30.90">
    <property type="entry name" value="Bacterial fluorinating enzyme like"/>
    <property type="match status" value="1"/>
</dbReference>
<sequence>MTDFEEFYTFQIIGKILSVSQKNLQIRTLRVRNYSITEASFLISQVSKFFENALFVCVIDPEVGTKRRTVIIKRGKNLFVGPDNGIFSMLNAPIDRVVEIDEDKFSNASKTFHGRDIFAVIAGEILNGRDIAEFGKTDARMKIKISNLKDKVLYIDNFGNIITSIRKESVNFKVGEEVKLKIKGREISSIFVETFADEKEKFIIYCGSSGFIEIGKFMDNAGEILDVKVGAHVEILKE</sequence>
<dbReference type="EMBL" id="CCXY01000267">
    <property type="protein sequence ID" value="CEG13184.1"/>
    <property type="molecule type" value="Genomic_DNA"/>
</dbReference>
<dbReference type="SUPFAM" id="SSF101852">
    <property type="entry name" value="Bacterial fluorinating enzyme, C-terminal domain"/>
    <property type="match status" value="1"/>
</dbReference>
<reference evidence="5" key="1">
    <citation type="submission" date="2014-09" db="EMBL/GenBank/DDBJ databases">
        <authorList>
            <person name="Probst J Alexander"/>
        </authorList>
    </citation>
    <scope>NUCLEOTIDE SEQUENCE</scope>
</reference>
<gene>
    <name evidence="5" type="ORF">MSIBF_A3390004</name>
</gene>
<dbReference type="PANTHER" id="PTHR35092:SF1">
    <property type="entry name" value="CHLORINASE MJ1651"/>
    <property type="match status" value="1"/>
</dbReference>
<name>A0A098ECE4_9ZZZZ</name>
<dbReference type="PIRSF" id="PIRSF006779">
    <property type="entry name" value="UCP006779"/>
    <property type="match status" value="1"/>
</dbReference>
<dbReference type="Pfam" id="PF01887">
    <property type="entry name" value="SAM_HAT_N"/>
    <property type="match status" value="1"/>
</dbReference>
<dbReference type="Gene3D" id="3.40.50.10790">
    <property type="entry name" value="S-adenosyl-l-methionine hydroxide adenosyltransferase, N-terminal"/>
    <property type="match status" value="1"/>
</dbReference>
<dbReference type="InterPro" id="IPR023227">
    <property type="entry name" value="SAM_OH_AdoTrfase_C_sf"/>
</dbReference>
<dbReference type="Pfam" id="PF20257">
    <property type="entry name" value="SAM_HAT_C"/>
    <property type="match status" value="1"/>
</dbReference>
<evidence type="ECO:0000256" key="2">
    <source>
        <dbReference type="ARBA" id="ARBA00024035"/>
    </source>
</evidence>
<comment type="similarity">
    <text evidence="2">Belongs to the SAM hydrolase / SAM-dependent halogenase family.</text>
</comment>
<evidence type="ECO:0000259" key="3">
    <source>
        <dbReference type="Pfam" id="PF01887"/>
    </source>
</evidence>
<dbReference type="SUPFAM" id="SSF102522">
    <property type="entry name" value="Bacterial fluorinating enzyme, N-terminal domain"/>
    <property type="match status" value="1"/>
</dbReference>
<dbReference type="InterPro" id="IPR046470">
    <property type="entry name" value="SAM_HAT_C"/>
</dbReference>
<keyword evidence="1" id="KW-0949">S-adenosyl-L-methionine</keyword>
<feature type="domain" description="S-adenosyl-l-methionine hydroxide adenosyltransferase C-terminal" evidence="4">
    <location>
        <begin position="151"/>
        <end position="234"/>
    </location>
</feature>
<evidence type="ECO:0000259" key="4">
    <source>
        <dbReference type="Pfam" id="PF20257"/>
    </source>
</evidence>
<dbReference type="PANTHER" id="PTHR35092">
    <property type="entry name" value="CHLORINASE MJ1651"/>
    <property type="match status" value="1"/>
</dbReference>
<feature type="domain" description="S-adenosyl-l-methionine hydroxide adenosyltransferase N-terminal" evidence="3">
    <location>
        <begin position="1"/>
        <end position="135"/>
    </location>
</feature>
<protein>
    <submittedName>
        <fullName evidence="5">Uncharacterized protein</fullName>
    </submittedName>
</protein>
<evidence type="ECO:0000313" key="5">
    <source>
        <dbReference type="EMBL" id="CEG13184.1"/>
    </source>
</evidence>
<dbReference type="InterPro" id="IPR023228">
    <property type="entry name" value="SAM_OH_AdoTrfase_N_sf"/>
</dbReference>